<comment type="similarity">
    <text evidence="1">Belongs to the LysR transcriptional regulatory family.</text>
</comment>
<keyword evidence="4" id="KW-0804">Transcription</keyword>
<dbReference type="GO" id="GO:0003700">
    <property type="term" value="F:DNA-binding transcription factor activity"/>
    <property type="evidence" value="ECO:0007669"/>
    <property type="project" value="InterPro"/>
</dbReference>
<dbReference type="GO" id="GO:0003677">
    <property type="term" value="F:DNA binding"/>
    <property type="evidence" value="ECO:0007669"/>
    <property type="project" value="UniProtKB-KW"/>
</dbReference>
<accession>A0A1X0XWY9</accession>
<protein>
    <recommendedName>
        <fullName evidence="5">Probable hydrogen peroxide-inducible genes activator</fullName>
    </recommendedName>
</protein>
<comment type="function">
    <text evidence="6">Required for the induction the katG gene for catalase. Involved in the response to hydrogen peroxide.</text>
</comment>
<evidence type="ECO:0000256" key="1">
    <source>
        <dbReference type="ARBA" id="ARBA00009437"/>
    </source>
</evidence>
<dbReference type="CDD" id="cd05466">
    <property type="entry name" value="PBP2_LTTR_substrate"/>
    <property type="match status" value="1"/>
</dbReference>
<evidence type="ECO:0000313" key="9">
    <source>
        <dbReference type="Proteomes" id="UP000193040"/>
    </source>
</evidence>
<evidence type="ECO:0000256" key="4">
    <source>
        <dbReference type="ARBA" id="ARBA00023163"/>
    </source>
</evidence>
<dbReference type="InterPro" id="IPR036390">
    <property type="entry name" value="WH_DNA-bd_sf"/>
</dbReference>
<dbReference type="InterPro" id="IPR050950">
    <property type="entry name" value="HTH-type_LysR_regulators"/>
</dbReference>
<dbReference type="Gene3D" id="1.10.10.10">
    <property type="entry name" value="Winged helix-like DNA-binding domain superfamily/Winged helix DNA-binding domain"/>
    <property type="match status" value="1"/>
</dbReference>
<dbReference type="PANTHER" id="PTHR30419">
    <property type="entry name" value="HTH-TYPE TRANSCRIPTIONAL REGULATOR YBHD"/>
    <property type="match status" value="1"/>
</dbReference>
<dbReference type="InterPro" id="IPR036388">
    <property type="entry name" value="WH-like_DNA-bd_sf"/>
</dbReference>
<dbReference type="FunFam" id="1.10.10.10:FF:000001">
    <property type="entry name" value="LysR family transcriptional regulator"/>
    <property type="match status" value="1"/>
</dbReference>
<keyword evidence="3" id="KW-0238">DNA-binding</keyword>
<evidence type="ECO:0000259" key="7">
    <source>
        <dbReference type="PROSITE" id="PS50931"/>
    </source>
</evidence>
<dbReference type="EMBL" id="MZZM01000026">
    <property type="protein sequence ID" value="ORJ57358.1"/>
    <property type="molecule type" value="Genomic_DNA"/>
</dbReference>
<dbReference type="PANTHER" id="PTHR30419:SF31">
    <property type="entry name" value="BLR3139 PROTEIN"/>
    <property type="match status" value="1"/>
</dbReference>
<dbReference type="PROSITE" id="PS50931">
    <property type="entry name" value="HTH_LYSR"/>
    <property type="match status" value="1"/>
</dbReference>
<name>A0A1X0XWY9_MYCSI</name>
<evidence type="ECO:0000256" key="6">
    <source>
        <dbReference type="ARBA" id="ARBA00056658"/>
    </source>
</evidence>
<dbReference type="AlphaFoldDB" id="A0A1X0XWY9"/>
<evidence type="ECO:0000256" key="2">
    <source>
        <dbReference type="ARBA" id="ARBA00023015"/>
    </source>
</evidence>
<keyword evidence="2" id="KW-0805">Transcription regulation</keyword>
<gene>
    <name evidence="8" type="ORF">B5M45_22675</name>
</gene>
<dbReference type="SUPFAM" id="SSF46785">
    <property type="entry name" value="Winged helix' DNA-binding domain"/>
    <property type="match status" value="1"/>
</dbReference>
<comment type="caution">
    <text evidence="8">The sequence shown here is derived from an EMBL/GenBank/DDBJ whole genome shotgun (WGS) entry which is preliminary data.</text>
</comment>
<feature type="domain" description="HTH lysR-type" evidence="7">
    <location>
        <begin position="1"/>
        <end position="57"/>
    </location>
</feature>
<dbReference type="InterPro" id="IPR005119">
    <property type="entry name" value="LysR_subst-bd"/>
</dbReference>
<sequence>MLLRQLEYFVAVARERHFARAAEACYVSQPALSASIAKLERELNVTLINRGRNFEGLTVEGERLVVWAKRVLAVHDGLVAEAAALRSGISGVLRLGAGATVLTTAALPIATFCSLHPLARVKVRSHLPTTELVRQLRNFELDVAIGHFDERDHSGLELIPLYEEQCVLLVSGKQLAPASGTITWAEAAQVPLALPAPEVGFRQFIDDAFANVGTTVVPQIETDSMASLYAHVATGAWASIVPHTWFRAMPVTGALRGLRLVEPEQRTEISIAIHASAPGSCAARAFLNVAVGSPLKPEEFSFGGREVGGEFDPNLDVVPASAPARESYVA</sequence>
<evidence type="ECO:0000256" key="5">
    <source>
        <dbReference type="ARBA" id="ARBA00040885"/>
    </source>
</evidence>
<keyword evidence="9" id="KW-1185">Reference proteome</keyword>
<dbReference type="GO" id="GO:0005829">
    <property type="term" value="C:cytosol"/>
    <property type="evidence" value="ECO:0007669"/>
    <property type="project" value="TreeGrafter"/>
</dbReference>
<dbReference type="PRINTS" id="PR00039">
    <property type="entry name" value="HTHLYSR"/>
</dbReference>
<dbReference type="Pfam" id="PF00126">
    <property type="entry name" value="HTH_1"/>
    <property type="match status" value="1"/>
</dbReference>
<evidence type="ECO:0000313" key="8">
    <source>
        <dbReference type="EMBL" id="ORJ57358.1"/>
    </source>
</evidence>
<organism evidence="8 9">
    <name type="scientific">Mycobacterium simiae</name>
    <name type="common">Mycobacterium habana</name>
    <dbReference type="NCBI Taxonomy" id="1784"/>
    <lineage>
        <taxon>Bacteria</taxon>
        <taxon>Bacillati</taxon>
        <taxon>Actinomycetota</taxon>
        <taxon>Actinomycetes</taxon>
        <taxon>Mycobacteriales</taxon>
        <taxon>Mycobacteriaceae</taxon>
        <taxon>Mycobacterium</taxon>
        <taxon>Mycobacterium simiae complex</taxon>
    </lineage>
</organism>
<dbReference type="RefSeq" id="WP_082811545.1">
    <property type="nucleotide sequence ID" value="NZ_JASWDE010000012.1"/>
</dbReference>
<dbReference type="SUPFAM" id="SSF53850">
    <property type="entry name" value="Periplasmic binding protein-like II"/>
    <property type="match status" value="1"/>
</dbReference>
<dbReference type="Gene3D" id="3.40.190.290">
    <property type="match status" value="1"/>
</dbReference>
<dbReference type="Proteomes" id="UP000193040">
    <property type="component" value="Unassembled WGS sequence"/>
</dbReference>
<proteinExistence type="inferred from homology"/>
<dbReference type="InterPro" id="IPR000847">
    <property type="entry name" value="LysR_HTH_N"/>
</dbReference>
<dbReference type="Pfam" id="PF03466">
    <property type="entry name" value="LysR_substrate"/>
    <property type="match status" value="1"/>
</dbReference>
<reference evidence="8 9" key="1">
    <citation type="submission" date="2017-03" db="EMBL/GenBank/DDBJ databases">
        <title>Genomic insights into Mycobacterium simiae human colonization.</title>
        <authorList>
            <person name="Steffani J.L."/>
            <person name="Brunck M.E."/>
            <person name="Cruz E."/>
            <person name="Montiel R."/>
            <person name="Barona F."/>
        </authorList>
    </citation>
    <scope>NUCLEOTIDE SEQUENCE [LARGE SCALE GENOMIC DNA]</scope>
    <source>
        <strain evidence="8 9">MsiGto</strain>
    </source>
</reference>
<evidence type="ECO:0000256" key="3">
    <source>
        <dbReference type="ARBA" id="ARBA00023125"/>
    </source>
</evidence>